<dbReference type="EMBL" id="CATQJA010002587">
    <property type="protein sequence ID" value="CAJ0571951.1"/>
    <property type="molecule type" value="Genomic_DNA"/>
</dbReference>
<dbReference type="AlphaFoldDB" id="A0AA36CMS5"/>
<dbReference type="Proteomes" id="UP001177023">
    <property type="component" value="Unassembled WGS sequence"/>
</dbReference>
<name>A0AA36CMS5_9BILA</name>
<comment type="caution">
    <text evidence="3">The sequence shown here is derived from an EMBL/GenBank/DDBJ whole genome shotgun (WGS) entry which is preliminary data.</text>
</comment>
<protein>
    <submittedName>
        <fullName evidence="3">Uncharacterized protein</fullName>
    </submittedName>
</protein>
<accession>A0AA36CMS5</accession>
<feature type="compositionally biased region" description="Acidic residues" evidence="1">
    <location>
        <begin position="125"/>
        <end position="140"/>
    </location>
</feature>
<evidence type="ECO:0000313" key="4">
    <source>
        <dbReference type="Proteomes" id="UP001177023"/>
    </source>
</evidence>
<feature type="transmembrane region" description="Helical" evidence="2">
    <location>
        <begin position="458"/>
        <end position="481"/>
    </location>
</feature>
<feature type="compositionally biased region" description="Basic residues" evidence="1">
    <location>
        <begin position="382"/>
        <end position="391"/>
    </location>
</feature>
<keyword evidence="2" id="KW-0472">Membrane</keyword>
<proteinExistence type="predicted"/>
<evidence type="ECO:0000256" key="1">
    <source>
        <dbReference type="SAM" id="MobiDB-lite"/>
    </source>
</evidence>
<keyword evidence="2" id="KW-0812">Transmembrane</keyword>
<reference evidence="3" key="1">
    <citation type="submission" date="2023-06" db="EMBL/GenBank/DDBJ databases">
        <authorList>
            <person name="Delattre M."/>
        </authorList>
    </citation>
    <scope>NUCLEOTIDE SEQUENCE</scope>
    <source>
        <strain evidence="3">AF72</strain>
    </source>
</reference>
<feature type="compositionally biased region" description="Pro residues" evidence="1">
    <location>
        <begin position="529"/>
        <end position="543"/>
    </location>
</feature>
<feature type="region of interest" description="Disordered" evidence="1">
    <location>
        <begin position="264"/>
        <end position="443"/>
    </location>
</feature>
<feature type="compositionally biased region" description="Acidic residues" evidence="1">
    <location>
        <begin position="1"/>
        <end position="16"/>
    </location>
</feature>
<evidence type="ECO:0000313" key="3">
    <source>
        <dbReference type="EMBL" id="CAJ0571951.1"/>
    </source>
</evidence>
<organism evidence="3 4">
    <name type="scientific">Mesorhabditis spiculigera</name>
    <dbReference type="NCBI Taxonomy" id="96644"/>
    <lineage>
        <taxon>Eukaryota</taxon>
        <taxon>Metazoa</taxon>
        <taxon>Ecdysozoa</taxon>
        <taxon>Nematoda</taxon>
        <taxon>Chromadorea</taxon>
        <taxon>Rhabditida</taxon>
        <taxon>Rhabditina</taxon>
        <taxon>Rhabditomorpha</taxon>
        <taxon>Rhabditoidea</taxon>
        <taxon>Rhabditidae</taxon>
        <taxon>Mesorhabditinae</taxon>
        <taxon>Mesorhabditis</taxon>
    </lineage>
</organism>
<gene>
    <name evidence="3" type="ORF">MSPICULIGERA_LOCUS10348</name>
</gene>
<feature type="compositionally biased region" description="Basic residues" evidence="1">
    <location>
        <begin position="511"/>
        <end position="525"/>
    </location>
</feature>
<feature type="compositionally biased region" description="Basic and acidic residues" evidence="1">
    <location>
        <begin position="394"/>
        <end position="405"/>
    </location>
</feature>
<keyword evidence="4" id="KW-1185">Reference proteome</keyword>
<feature type="compositionally biased region" description="Basic and acidic residues" evidence="1">
    <location>
        <begin position="182"/>
        <end position="206"/>
    </location>
</feature>
<feature type="compositionally biased region" description="Basic and acidic residues" evidence="1">
    <location>
        <begin position="544"/>
        <end position="556"/>
    </location>
</feature>
<feature type="compositionally biased region" description="Polar residues" evidence="1">
    <location>
        <begin position="165"/>
        <end position="176"/>
    </location>
</feature>
<feature type="region of interest" description="Disordered" evidence="1">
    <location>
        <begin position="1"/>
        <end position="222"/>
    </location>
</feature>
<sequence>MADDVIADISSDDGEAQEQPAAAKGPVTPPSEETAHVNASGDGPTPILDAPGAEEEIDLDYAEDLPRAEEEEGEAETSPDNGNENENENEDGAASDSEDGEIKSDGEVSEDDTSKKKAPKKEREDGELEDGEITDSDDDAIVVNMKQKVGSGPTARFGGAPGVSRTISASSSSKPENSWAKGLREARELLRKSDQKKMDPDFEEKRKYGRLSGEQDWANDSDDEKIPSLLSIEVGAPRRKAARYKGYDLANGDYTHHVDRILEREEEEERIRRGLGPGHTSPPLTPRWSAGLLDRYGRPLDMKQLGPQCTYPDRGSQQKRPDGRRPSSPSRRARTGSNMTPVSSRSGSGSRSPSRNKSGRKRNGRSGSGSRTPTNDLTTYRIPKRKGRRSRSPSADRRSPWRDMDPNGPAMLRPRRAQYNQRNQAPPPPRREPNQPIDLQPTGAEDISDDELVREASLLWLFPIIVTLIFTFLIVFFWIIFGRHLPLYKPGPACQIPHRQLGLTSLTPPKTRVRSPAPKRIRKARTPSASPPPPPPPPPPPAPPRDDHRRREERFVRQPVQPKQRQKTKEELLEELRRVEERLQRKRRQAAM</sequence>
<feature type="compositionally biased region" description="Acidic residues" evidence="1">
    <location>
        <begin position="52"/>
        <end position="99"/>
    </location>
</feature>
<evidence type="ECO:0000256" key="2">
    <source>
        <dbReference type="SAM" id="Phobius"/>
    </source>
</evidence>
<feature type="compositionally biased region" description="Low complexity" evidence="1">
    <location>
        <begin position="343"/>
        <end position="356"/>
    </location>
</feature>
<keyword evidence="2" id="KW-1133">Transmembrane helix</keyword>
<feature type="region of interest" description="Disordered" evidence="1">
    <location>
        <begin position="500"/>
        <end position="571"/>
    </location>
</feature>
<feature type="non-terminal residue" evidence="3">
    <location>
        <position position="1"/>
    </location>
</feature>